<dbReference type="InterPro" id="IPR012677">
    <property type="entry name" value="Nucleotide-bd_a/b_plait_sf"/>
</dbReference>
<dbReference type="Gene3D" id="3.30.70.330">
    <property type="match status" value="1"/>
</dbReference>
<dbReference type="SUPFAM" id="SSF54928">
    <property type="entry name" value="RNA-binding domain, RBD"/>
    <property type="match status" value="1"/>
</dbReference>
<sequence length="82" mass="8723">QSPIALTPAGTPSLQSAPKYGTLIPNRIFVGGISGNATEAELKQFFTQFGAVKDAKIIMDRAGVSKGYGFVTFESQEEAEKI</sequence>
<dbReference type="Pfam" id="PF00076">
    <property type="entry name" value="RRM_1"/>
    <property type="match status" value="1"/>
</dbReference>
<gene>
    <name evidence="4" type="ORF">CAPTEDRAFT_30326</name>
</gene>
<dbReference type="PROSITE" id="PS50102">
    <property type="entry name" value="RRM"/>
    <property type="match status" value="1"/>
</dbReference>
<evidence type="ECO:0000256" key="1">
    <source>
        <dbReference type="ARBA" id="ARBA00022884"/>
    </source>
</evidence>
<proteinExistence type="predicted"/>
<protein>
    <recommendedName>
        <fullName evidence="3">RRM domain-containing protein</fullName>
    </recommendedName>
</protein>
<dbReference type="EMBL" id="KB310942">
    <property type="protein sequence ID" value="ELT90389.1"/>
    <property type="molecule type" value="Genomic_DNA"/>
</dbReference>
<feature type="non-terminal residue" evidence="4">
    <location>
        <position position="1"/>
    </location>
</feature>
<organism evidence="4">
    <name type="scientific">Capitella teleta</name>
    <name type="common">Polychaete worm</name>
    <dbReference type="NCBI Taxonomy" id="283909"/>
    <lineage>
        <taxon>Eukaryota</taxon>
        <taxon>Metazoa</taxon>
        <taxon>Spiralia</taxon>
        <taxon>Lophotrochozoa</taxon>
        <taxon>Annelida</taxon>
        <taxon>Polychaeta</taxon>
        <taxon>Sedentaria</taxon>
        <taxon>Scolecida</taxon>
        <taxon>Capitellidae</taxon>
        <taxon>Capitella</taxon>
    </lineage>
</organism>
<dbReference type="EMBL" id="AMQN01014395">
    <property type="status" value="NOT_ANNOTATED_CDS"/>
    <property type="molecule type" value="Genomic_DNA"/>
</dbReference>
<evidence type="ECO:0000313" key="5">
    <source>
        <dbReference type="EnsemblMetazoa" id="CapteP30326"/>
    </source>
</evidence>
<dbReference type="SMART" id="SM00360">
    <property type="entry name" value="RRM"/>
    <property type="match status" value="1"/>
</dbReference>
<dbReference type="GO" id="GO:0003730">
    <property type="term" value="F:mRNA 3'-UTR binding"/>
    <property type="evidence" value="ECO:0007669"/>
    <property type="project" value="TreeGrafter"/>
</dbReference>
<dbReference type="OMA" id="QYIHCGH"/>
<evidence type="ECO:0000313" key="6">
    <source>
        <dbReference type="Proteomes" id="UP000014760"/>
    </source>
</evidence>
<dbReference type="GO" id="GO:0045948">
    <property type="term" value="P:positive regulation of translational initiation"/>
    <property type="evidence" value="ECO:0007669"/>
    <property type="project" value="TreeGrafter"/>
</dbReference>
<dbReference type="HOGENOM" id="CLU_2596944_0_0_1"/>
<feature type="non-terminal residue" evidence="4">
    <location>
        <position position="82"/>
    </location>
</feature>
<dbReference type="FunCoup" id="R7T9L5">
    <property type="interactions" value="956"/>
</dbReference>
<dbReference type="AlphaFoldDB" id="R7T9L5"/>
<reference evidence="4 6" key="2">
    <citation type="journal article" date="2013" name="Nature">
        <title>Insights into bilaterian evolution from three spiralian genomes.</title>
        <authorList>
            <person name="Simakov O."/>
            <person name="Marletaz F."/>
            <person name="Cho S.J."/>
            <person name="Edsinger-Gonzales E."/>
            <person name="Havlak P."/>
            <person name="Hellsten U."/>
            <person name="Kuo D.H."/>
            <person name="Larsson T."/>
            <person name="Lv J."/>
            <person name="Arendt D."/>
            <person name="Savage R."/>
            <person name="Osoegawa K."/>
            <person name="de Jong P."/>
            <person name="Grimwood J."/>
            <person name="Chapman J.A."/>
            <person name="Shapiro H."/>
            <person name="Aerts A."/>
            <person name="Otillar R.P."/>
            <person name="Terry A.Y."/>
            <person name="Boore J.L."/>
            <person name="Grigoriev I.V."/>
            <person name="Lindberg D.R."/>
            <person name="Seaver E.C."/>
            <person name="Weisblat D.A."/>
            <person name="Putnam N.H."/>
            <person name="Rokhsar D.S."/>
        </authorList>
    </citation>
    <scope>NUCLEOTIDE SEQUENCE</scope>
    <source>
        <strain evidence="4 6">I ESC-2004</strain>
    </source>
</reference>
<dbReference type="InterPro" id="IPR000504">
    <property type="entry name" value="RRM_dom"/>
</dbReference>
<dbReference type="PANTHER" id="PTHR11176:SF57">
    <property type="entry name" value="PROTEIN BOULE"/>
    <property type="match status" value="1"/>
</dbReference>
<dbReference type="GO" id="GO:0008494">
    <property type="term" value="F:translation activator activity"/>
    <property type="evidence" value="ECO:0007669"/>
    <property type="project" value="TreeGrafter"/>
</dbReference>
<evidence type="ECO:0000259" key="3">
    <source>
        <dbReference type="PROSITE" id="PS50102"/>
    </source>
</evidence>
<keyword evidence="1 2" id="KW-0694">RNA-binding</keyword>
<accession>R7T9L5</accession>
<evidence type="ECO:0000313" key="4">
    <source>
        <dbReference type="EMBL" id="ELT90389.1"/>
    </source>
</evidence>
<dbReference type="EnsemblMetazoa" id="CapteT30326">
    <property type="protein sequence ID" value="CapteP30326"/>
    <property type="gene ID" value="CapteG30326"/>
</dbReference>
<feature type="domain" description="RRM" evidence="3">
    <location>
        <begin position="26"/>
        <end position="82"/>
    </location>
</feature>
<dbReference type="STRING" id="283909.R7T9L5"/>
<dbReference type="GO" id="GO:0005737">
    <property type="term" value="C:cytoplasm"/>
    <property type="evidence" value="ECO:0007669"/>
    <property type="project" value="TreeGrafter"/>
</dbReference>
<dbReference type="OrthoDB" id="762982at2759"/>
<keyword evidence="6" id="KW-1185">Reference proteome</keyword>
<dbReference type="PANTHER" id="PTHR11176">
    <property type="entry name" value="BOULE-RELATED"/>
    <property type="match status" value="1"/>
</dbReference>
<name>R7T9L5_CAPTE</name>
<dbReference type="Proteomes" id="UP000014760">
    <property type="component" value="Unassembled WGS sequence"/>
</dbReference>
<dbReference type="InterPro" id="IPR035979">
    <property type="entry name" value="RBD_domain_sf"/>
</dbReference>
<reference evidence="5" key="3">
    <citation type="submission" date="2015-06" db="UniProtKB">
        <authorList>
            <consortium name="EnsemblMetazoa"/>
        </authorList>
    </citation>
    <scope>IDENTIFICATION</scope>
</reference>
<evidence type="ECO:0000256" key="2">
    <source>
        <dbReference type="PROSITE-ProRule" id="PRU00176"/>
    </source>
</evidence>
<reference evidence="6" key="1">
    <citation type="submission" date="2012-12" db="EMBL/GenBank/DDBJ databases">
        <authorList>
            <person name="Hellsten U."/>
            <person name="Grimwood J."/>
            <person name="Chapman J.A."/>
            <person name="Shapiro H."/>
            <person name="Aerts A."/>
            <person name="Otillar R.P."/>
            <person name="Terry A.Y."/>
            <person name="Boore J.L."/>
            <person name="Simakov O."/>
            <person name="Marletaz F."/>
            <person name="Cho S.-J."/>
            <person name="Edsinger-Gonzales E."/>
            <person name="Havlak P."/>
            <person name="Kuo D.-H."/>
            <person name="Larsson T."/>
            <person name="Lv J."/>
            <person name="Arendt D."/>
            <person name="Savage R."/>
            <person name="Osoegawa K."/>
            <person name="de Jong P."/>
            <person name="Lindberg D.R."/>
            <person name="Seaver E.C."/>
            <person name="Weisblat D.A."/>
            <person name="Putnam N.H."/>
            <person name="Grigoriev I.V."/>
            <person name="Rokhsar D.S."/>
        </authorList>
    </citation>
    <scope>NUCLEOTIDE SEQUENCE</scope>
    <source>
        <strain evidence="6">I ESC-2004</strain>
    </source>
</reference>
<dbReference type="GO" id="GO:0070935">
    <property type="term" value="P:3'-UTR-mediated mRNA stabilization"/>
    <property type="evidence" value="ECO:0007669"/>
    <property type="project" value="TreeGrafter"/>
</dbReference>